<evidence type="ECO:0000256" key="7">
    <source>
        <dbReference type="ARBA" id="ARBA00022679"/>
    </source>
</evidence>
<evidence type="ECO:0000256" key="4">
    <source>
        <dbReference type="ARBA" id="ARBA00004906"/>
    </source>
</evidence>
<dbReference type="InterPro" id="IPR031127">
    <property type="entry name" value="E3_UB_ligase_RBR"/>
</dbReference>
<organism evidence="17 18">
    <name type="scientific">Ziziphus jujuba</name>
    <name type="common">Chinese jujube</name>
    <name type="synonym">Ziziphus sativa</name>
    <dbReference type="NCBI Taxonomy" id="326968"/>
    <lineage>
        <taxon>Eukaryota</taxon>
        <taxon>Viridiplantae</taxon>
        <taxon>Streptophyta</taxon>
        <taxon>Embryophyta</taxon>
        <taxon>Tracheophyta</taxon>
        <taxon>Spermatophyta</taxon>
        <taxon>Magnoliopsida</taxon>
        <taxon>eudicotyledons</taxon>
        <taxon>Gunneridae</taxon>
        <taxon>Pentapetalae</taxon>
        <taxon>rosids</taxon>
        <taxon>fabids</taxon>
        <taxon>Rosales</taxon>
        <taxon>Rhamnaceae</taxon>
        <taxon>Paliureae</taxon>
        <taxon>Ziziphus</taxon>
    </lineage>
</organism>
<keyword evidence="8" id="KW-0479">Metal-binding</keyword>
<dbReference type="InterPro" id="IPR001841">
    <property type="entry name" value="Znf_RING"/>
</dbReference>
<dbReference type="RefSeq" id="XP_048319828.1">
    <property type="nucleotide sequence ID" value="XM_048463871.2"/>
</dbReference>
<keyword evidence="12" id="KW-0862">Zinc</keyword>
<protein>
    <recommendedName>
        <fullName evidence="6">RBR-type E3 ubiquitin transferase</fullName>
        <ecNumber evidence="6">2.3.2.31</ecNumber>
    </recommendedName>
</protein>
<dbReference type="SMART" id="SM00647">
    <property type="entry name" value="IBR"/>
    <property type="match status" value="2"/>
</dbReference>
<keyword evidence="9" id="KW-0677">Repeat</keyword>
<dbReference type="Proteomes" id="UP001652623">
    <property type="component" value="Chromosome 6"/>
</dbReference>
<comment type="cofactor">
    <cofactor evidence="2">
        <name>Zn(2+)</name>
        <dbReference type="ChEBI" id="CHEBI:29105"/>
    </cofactor>
</comment>
<dbReference type="InterPro" id="IPR044066">
    <property type="entry name" value="TRIAD_supradom"/>
</dbReference>
<evidence type="ECO:0000259" key="15">
    <source>
        <dbReference type="PROSITE" id="PS50089"/>
    </source>
</evidence>
<comment type="pathway">
    <text evidence="4">Protein modification; protein ubiquitination.</text>
</comment>
<dbReference type="PROSITE" id="PS50089">
    <property type="entry name" value="ZF_RING_2"/>
    <property type="match status" value="1"/>
</dbReference>
<keyword evidence="11" id="KW-0833">Ubl conjugation pathway</keyword>
<keyword evidence="17" id="KW-1185">Reference proteome</keyword>
<evidence type="ECO:0000256" key="5">
    <source>
        <dbReference type="ARBA" id="ARBA00005884"/>
    </source>
</evidence>
<dbReference type="InterPro" id="IPR017907">
    <property type="entry name" value="Znf_RING_CS"/>
</dbReference>
<dbReference type="EC" id="2.3.2.31" evidence="6"/>
<dbReference type="Pfam" id="PF01485">
    <property type="entry name" value="IBR"/>
    <property type="match status" value="2"/>
</dbReference>
<dbReference type="Gene3D" id="1.20.120.1750">
    <property type="match status" value="1"/>
</dbReference>
<dbReference type="InterPro" id="IPR013083">
    <property type="entry name" value="Znf_RING/FYVE/PHD"/>
</dbReference>
<evidence type="ECO:0000256" key="11">
    <source>
        <dbReference type="ARBA" id="ARBA00022786"/>
    </source>
</evidence>
<keyword evidence="14" id="KW-1133">Transmembrane helix</keyword>
<dbReference type="Gene3D" id="3.30.40.10">
    <property type="entry name" value="Zinc/RING finger domain, C3HC4 (zinc finger)"/>
    <property type="match status" value="1"/>
</dbReference>
<evidence type="ECO:0000256" key="10">
    <source>
        <dbReference type="ARBA" id="ARBA00022771"/>
    </source>
</evidence>
<dbReference type="CDD" id="cd22584">
    <property type="entry name" value="Rcat_RBR_unk"/>
    <property type="match status" value="1"/>
</dbReference>
<dbReference type="RefSeq" id="XP_048319827.1">
    <property type="nucleotide sequence ID" value="XM_048463870.2"/>
</dbReference>
<sequence length="262" mass="30244">MDGKFPISGPCNVLFNNHEDCWITLFCFVFLIIIIRSFKRKKTSMRKETGQSSHNLCLICMDVKSSVEMFRNITCSHPFCNNCLGKYITTKIQQNISKVECPDLKCESVLEPHLCRSIVPKEVFDRWEDALCEALFLDAQKFYCPFKDCSVLLVNDGEEAVTMSECPNCHRLFCAQCKVAWHDGMKCNKFQKIVKEGRGREDMMAMLLAKKKQWRRCPSCKMYVEKISGCIHITCRCRYEFCYACGSKWSSTHACNPARVGH</sequence>
<evidence type="ECO:0000313" key="17">
    <source>
        <dbReference type="Proteomes" id="UP001652623"/>
    </source>
</evidence>
<evidence type="ECO:0000256" key="1">
    <source>
        <dbReference type="ARBA" id="ARBA00001798"/>
    </source>
</evidence>
<dbReference type="PROSITE" id="PS51873">
    <property type="entry name" value="TRIAD"/>
    <property type="match status" value="1"/>
</dbReference>
<reference evidence="18 19" key="1">
    <citation type="submission" date="2025-05" db="UniProtKB">
        <authorList>
            <consortium name="RefSeq"/>
        </authorList>
    </citation>
    <scope>IDENTIFICATION</scope>
    <source>
        <tissue evidence="18 19">Seedling</tissue>
    </source>
</reference>
<gene>
    <name evidence="18 19" type="primary">LOC125419025</name>
</gene>
<evidence type="ECO:0000259" key="16">
    <source>
        <dbReference type="PROSITE" id="PS51873"/>
    </source>
</evidence>
<keyword evidence="14" id="KW-0472">Membrane</keyword>
<evidence type="ECO:0000256" key="2">
    <source>
        <dbReference type="ARBA" id="ARBA00001947"/>
    </source>
</evidence>
<evidence type="ECO:0000256" key="9">
    <source>
        <dbReference type="ARBA" id="ARBA00022737"/>
    </source>
</evidence>
<name>A0ABM3I3E8_ZIZJJ</name>
<dbReference type="GeneID" id="125419025"/>
<feature type="domain" description="RING-type" evidence="15">
    <location>
        <begin position="57"/>
        <end position="105"/>
    </location>
</feature>
<accession>A0ABM3I3E8</accession>
<evidence type="ECO:0000313" key="18">
    <source>
        <dbReference type="RefSeq" id="XP_048319827.1"/>
    </source>
</evidence>
<keyword evidence="10 13" id="KW-0863">Zinc-finger</keyword>
<evidence type="ECO:0000256" key="12">
    <source>
        <dbReference type="ARBA" id="ARBA00022833"/>
    </source>
</evidence>
<evidence type="ECO:0000256" key="8">
    <source>
        <dbReference type="ARBA" id="ARBA00022723"/>
    </source>
</evidence>
<dbReference type="InterPro" id="IPR002867">
    <property type="entry name" value="IBR_dom"/>
</dbReference>
<keyword evidence="7" id="KW-0808">Transferase</keyword>
<dbReference type="PANTHER" id="PTHR11685">
    <property type="entry name" value="RBR FAMILY RING FINGER AND IBR DOMAIN-CONTAINING"/>
    <property type="match status" value="1"/>
</dbReference>
<evidence type="ECO:0000256" key="14">
    <source>
        <dbReference type="SAM" id="Phobius"/>
    </source>
</evidence>
<dbReference type="CDD" id="cd22582">
    <property type="entry name" value="BRcat_RBR_unk"/>
    <property type="match status" value="1"/>
</dbReference>
<feature type="transmembrane region" description="Helical" evidence="14">
    <location>
        <begin position="22"/>
        <end position="38"/>
    </location>
</feature>
<comment type="function">
    <text evidence="3">Might act as an E3 ubiquitin-protein ligase, or as part of E3 complex, which accepts ubiquitin from specific E2 ubiquitin-conjugating enzymes and then transfers it to substrates.</text>
</comment>
<keyword evidence="14" id="KW-0812">Transmembrane</keyword>
<feature type="domain" description="RING-type" evidence="16">
    <location>
        <begin position="53"/>
        <end position="262"/>
    </location>
</feature>
<evidence type="ECO:0000256" key="13">
    <source>
        <dbReference type="PROSITE-ProRule" id="PRU00175"/>
    </source>
</evidence>
<dbReference type="PROSITE" id="PS00518">
    <property type="entry name" value="ZF_RING_1"/>
    <property type="match status" value="1"/>
</dbReference>
<evidence type="ECO:0000313" key="19">
    <source>
        <dbReference type="RefSeq" id="XP_048319828.1"/>
    </source>
</evidence>
<proteinExistence type="inferred from homology"/>
<dbReference type="SUPFAM" id="SSF57850">
    <property type="entry name" value="RING/U-box"/>
    <property type="match status" value="3"/>
</dbReference>
<comment type="catalytic activity">
    <reaction evidence="1">
        <text>[E2 ubiquitin-conjugating enzyme]-S-ubiquitinyl-L-cysteine + [acceptor protein]-L-lysine = [E2 ubiquitin-conjugating enzyme]-L-cysteine + [acceptor protein]-N(6)-ubiquitinyl-L-lysine.</text>
        <dbReference type="EC" id="2.3.2.31"/>
    </reaction>
</comment>
<evidence type="ECO:0000256" key="6">
    <source>
        <dbReference type="ARBA" id="ARBA00012251"/>
    </source>
</evidence>
<evidence type="ECO:0000256" key="3">
    <source>
        <dbReference type="ARBA" id="ARBA00003976"/>
    </source>
</evidence>
<comment type="similarity">
    <text evidence="5">Belongs to the RBR family. Ariadne subfamily.</text>
</comment>